<dbReference type="GO" id="GO:0098794">
    <property type="term" value="C:postsynapse"/>
    <property type="evidence" value="ECO:0007669"/>
    <property type="project" value="GOC"/>
</dbReference>
<keyword evidence="10" id="KW-0067">ATP-binding</keyword>
<evidence type="ECO:0000256" key="6">
    <source>
        <dbReference type="ARBA" id="ARBA00023065"/>
    </source>
</evidence>
<feature type="disulfide bond" evidence="11">
    <location>
        <begin position="128"/>
        <end position="175"/>
    </location>
</feature>
<dbReference type="PRINTS" id="PR01307">
    <property type="entry name" value="P2XRECEPTOR"/>
</dbReference>
<dbReference type="FunCoup" id="A0A1X7VID9">
    <property type="interactions" value="4"/>
</dbReference>
<dbReference type="GO" id="GO:0012505">
    <property type="term" value="C:endomembrane system"/>
    <property type="evidence" value="ECO:0007669"/>
    <property type="project" value="UniProtKB-SubCell"/>
</dbReference>
<feature type="binding site" evidence="10">
    <location>
        <begin position="73"/>
        <end position="75"/>
    </location>
    <ligand>
        <name>ATP</name>
        <dbReference type="ChEBI" id="CHEBI:30616"/>
        <note>ligand shared between two neighboring subunits of the homotrimer</note>
    </ligand>
</feature>
<evidence type="ECO:0000313" key="14">
    <source>
        <dbReference type="Proteomes" id="UP000007879"/>
    </source>
</evidence>
<dbReference type="PANTHER" id="PTHR10125:SF31">
    <property type="entry name" value="P2X RECEPTOR E"/>
    <property type="match status" value="1"/>
</dbReference>
<feature type="binding site" evidence="10">
    <location>
        <begin position="310"/>
        <end position="312"/>
    </location>
    <ligand>
        <name>ATP</name>
        <dbReference type="ChEBI" id="CHEBI:30616"/>
        <note>ligand shared between two neighboring subunits of the homotrimer</note>
    </ligand>
</feature>
<keyword evidence="6" id="KW-0406">Ion transport</keyword>
<comment type="similarity">
    <text evidence="2">Belongs to the P2X receptor family.</text>
</comment>
<feature type="binding site" evidence="10">
    <location>
        <position position="197"/>
    </location>
    <ligand>
        <name>ATP</name>
        <dbReference type="ChEBI" id="CHEBI:30616"/>
        <note>ligand shared between two neighboring subunits of the homotrimer</note>
    </ligand>
</feature>
<keyword evidence="14" id="KW-1185">Reference proteome</keyword>
<accession>A0A1X7VID9</accession>
<dbReference type="InterPro" id="IPR001429">
    <property type="entry name" value="P2X_purnocptor"/>
</dbReference>
<gene>
    <name evidence="13" type="primary">100636400</name>
</gene>
<dbReference type="STRING" id="400682.A0A1X7VID9"/>
<feature type="binding site" evidence="10">
    <location>
        <position position="330"/>
    </location>
    <ligand>
        <name>ATP</name>
        <dbReference type="ChEBI" id="CHEBI:30616"/>
        <note>ligand shared between two neighboring subunits of the homotrimer</note>
    </ligand>
</feature>
<keyword evidence="10" id="KW-0547">Nucleotide-binding</keyword>
<keyword evidence="4 12" id="KW-0812">Transmembrane</keyword>
<evidence type="ECO:0000256" key="12">
    <source>
        <dbReference type="SAM" id="Phobius"/>
    </source>
</evidence>
<dbReference type="InterPro" id="IPR027309">
    <property type="entry name" value="P2X_extracellular_dom_sf"/>
</dbReference>
<dbReference type="GO" id="GO:0001614">
    <property type="term" value="F:purinergic nucleotide receptor activity"/>
    <property type="evidence" value="ECO:0007669"/>
    <property type="project" value="InterPro"/>
</dbReference>
<dbReference type="Proteomes" id="UP000007879">
    <property type="component" value="Unassembled WGS sequence"/>
</dbReference>
<organism evidence="13">
    <name type="scientific">Amphimedon queenslandica</name>
    <name type="common">Sponge</name>
    <dbReference type="NCBI Taxonomy" id="400682"/>
    <lineage>
        <taxon>Eukaryota</taxon>
        <taxon>Metazoa</taxon>
        <taxon>Porifera</taxon>
        <taxon>Demospongiae</taxon>
        <taxon>Heteroscleromorpha</taxon>
        <taxon>Haplosclerida</taxon>
        <taxon>Niphatidae</taxon>
        <taxon>Amphimedon</taxon>
    </lineage>
</organism>
<dbReference type="NCBIfam" id="TIGR00863">
    <property type="entry name" value="P2X"/>
    <property type="match status" value="1"/>
</dbReference>
<dbReference type="EnsemblMetazoa" id="XM_003384088.3">
    <property type="protein sequence ID" value="XP_003384136.1"/>
    <property type="gene ID" value="LOC100636400"/>
</dbReference>
<evidence type="ECO:0000313" key="13">
    <source>
        <dbReference type="EnsemblMetazoa" id="Aqu2.1.39817_001"/>
    </source>
</evidence>
<dbReference type="GO" id="GO:0004931">
    <property type="term" value="F:extracellularly ATP-gated monoatomic cation channel activity"/>
    <property type="evidence" value="ECO:0007669"/>
    <property type="project" value="InterPro"/>
</dbReference>
<evidence type="ECO:0000256" key="10">
    <source>
        <dbReference type="PIRSR" id="PIRSR005713-1"/>
    </source>
</evidence>
<comment type="subcellular location">
    <subcellularLocation>
        <location evidence="1">Endomembrane system</location>
    </subcellularLocation>
</comment>
<feature type="disulfide bond" evidence="11">
    <location>
        <begin position="145"/>
        <end position="169"/>
    </location>
</feature>
<dbReference type="GO" id="GO:0005886">
    <property type="term" value="C:plasma membrane"/>
    <property type="evidence" value="ECO:0007669"/>
    <property type="project" value="InterPro"/>
</dbReference>
<dbReference type="EnsemblMetazoa" id="Aqu2.1.39817_001">
    <property type="protein sequence ID" value="Aqu2.1.39817_001"/>
    <property type="gene ID" value="Aqu2.1.39817"/>
</dbReference>
<evidence type="ECO:0000256" key="9">
    <source>
        <dbReference type="ARBA" id="ARBA00023303"/>
    </source>
</evidence>
<feature type="transmembrane region" description="Helical" evidence="12">
    <location>
        <begin position="352"/>
        <end position="378"/>
    </location>
</feature>
<dbReference type="OrthoDB" id="494673at2759"/>
<dbReference type="InParanoid" id="A0A1X7VID9"/>
<keyword evidence="3" id="KW-0813">Transport</keyword>
<protein>
    <submittedName>
        <fullName evidence="13">Uncharacterized protein</fullName>
    </submittedName>
</protein>
<keyword evidence="8" id="KW-1071">Ligand-gated ion channel</keyword>
<dbReference type="InterPro" id="IPR059116">
    <property type="entry name" value="P2X_receptor"/>
</dbReference>
<reference evidence="14" key="1">
    <citation type="journal article" date="2010" name="Nature">
        <title>The Amphimedon queenslandica genome and the evolution of animal complexity.</title>
        <authorList>
            <person name="Srivastava M."/>
            <person name="Simakov O."/>
            <person name="Chapman J."/>
            <person name="Fahey B."/>
            <person name="Gauthier M.E."/>
            <person name="Mitros T."/>
            <person name="Richards G.S."/>
            <person name="Conaco C."/>
            <person name="Dacre M."/>
            <person name="Hellsten U."/>
            <person name="Larroux C."/>
            <person name="Putnam N.H."/>
            <person name="Stanke M."/>
            <person name="Adamska M."/>
            <person name="Darling A."/>
            <person name="Degnan S.M."/>
            <person name="Oakley T.H."/>
            <person name="Plachetzki D.C."/>
            <person name="Zhai Y."/>
            <person name="Adamski M."/>
            <person name="Calcino A."/>
            <person name="Cummins S.F."/>
            <person name="Goodstein D.M."/>
            <person name="Harris C."/>
            <person name="Jackson D.J."/>
            <person name="Leys S.P."/>
            <person name="Shu S."/>
            <person name="Woodcroft B.J."/>
            <person name="Vervoort M."/>
            <person name="Kosik K.S."/>
            <person name="Manning G."/>
            <person name="Degnan B.M."/>
            <person name="Rokhsar D.S."/>
        </authorList>
    </citation>
    <scope>NUCLEOTIDE SEQUENCE [LARGE SCALE GENOMIC DNA]</scope>
</reference>
<evidence type="ECO:0000256" key="7">
    <source>
        <dbReference type="ARBA" id="ARBA00023136"/>
    </source>
</evidence>
<dbReference type="Gene3D" id="2.60.490.10">
    <property type="entry name" value="atp-gated p2x4 ion channel domain"/>
    <property type="match status" value="1"/>
</dbReference>
<dbReference type="GO" id="GO:0070588">
    <property type="term" value="P:calcium ion transmembrane transport"/>
    <property type="evidence" value="ECO:0007669"/>
    <property type="project" value="TreeGrafter"/>
</dbReference>
<proteinExistence type="inferred from homology"/>
<keyword evidence="9" id="KW-0407">Ion channel</keyword>
<evidence type="ECO:0000256" key="2">
    <source>
        <dbReference type="ARBA" id="ARBA00009848"/>
    </source>
</evidence>
<dbReference type="OMA" id="NRFCPIF"/>
<dbReference type="GO" id="GO:0033198">
    <property type="term" value="P:response to ATP"/>
    <property type="evidence" value="ECO:0007669"/>
    <property type="project" value="InterPro"/>
</dbReference>
<evidence type="ECO:0000256" key="8">
    <source>
        <dbReference type="ARBA" id="ARBA00023286"/>
    </source>
</evidence>
<dbReference type="KEGG" id="aqu:100636400"/>
<dbReference type="AlphaFoldDB" id="A0A1X7VID9"/>
<feature type="disulfide bond" evidence="11">
    <location>
        <begin position="280"/>
        <end position="289"/>
    </location>
</feature>
<sequence>MSAASACRWLGSTTVSVLFEYDTPKFVHIRNKKVGLLNRLVQLAIVGYIIGYGIVWENGAQDKEPVQSVVTTKVKGVSVLNATRQFMTDCNEWPILDHVDLIVPAQEPNSFFVTTNLWATCNQKYGVCPELSTIPDAVCLTNDSCPPGIIYRTGNGVTTGECTGFNETCQIRGWCPVEDENDTLTDEGPIIDTKDFTVLVKNSISFPKLDSSYRVRNIPERANNKSYLSGCQFDPDSEMGLFCPIFSLKQIVDMINSSDGYYESLATKGAVVGLEISWDCNLDRSPTHCVPKYSARRLDNPNAQISNGFNFRYPRYYRDQNGDDVRDVWKVYGIKFEIVVTGEGRKFSFTTLVLALGSTIALLAIATTVTDVIALYLLKKGTYYREKKYQKVAKEDEESVTLKALNHSQEKSPLLREKRKE</sequence>
<dbReference type="eggNOG" id="ENOG502QSUI">
    <property type="taxonomic scope" value="Eukaryota"/>
</dbReference>
<evidence type="ECO:0000256" key="1">
    <source>
        <dbReference type="ARBA" id="ARBA00004308"/>
    </source>
</evidence>
<evidence type="ECO:0000256" key="11">
    <source>
        <dbReference type="PIRSR" id="PIRSR005713-2"/>
    </source>
</evidence>
<keyword evidence="11" id="KW-1015">Disulfide bond</keyword>
<feature type="disulfide bond" evidence="11">
    <location>
        <begin position="231"/>
        <end position="243"/>
    </location>
</feature>
<evidence type="ECO:0000256" key="3">
    <source>
        <dbReference type="ARBA" id="ARBA00022448"/>
    </source>
</evidence>
<dbReference type="PANTHER" id="PTHR10125">
    <property type="entry name" value="P2X PURINOCEPTOR"/>
    <property type="match status" value="1"/>
</dbReference>
<keyword evidence="7 12" id="KW-0472">Membrane</keyword>
<keyword evidence="5 12" id="KW-1133">Transmembrane helix</keyword>
<dbReference type="Gene3D" id="1.10.287.940">
    <property type="entry name" value="atp-gated p2x4 ion channel"/>
    <property type="match status" value="1"/>
</dbReference>
<dbReference type="PIRSF" id="PIRSF005713">
    <property type="entry name" value="P2X_purinoceptor"/>
    <property type="match status" value="1"/>
</dbReference>
<evidence type="ECO:0000256" key="4">
    <source>
        <dbReference type="ARBA" id="ARBA00022692"/>
    </source>
</evidence>
<reference evidence="13" key="2">
    <citation type="submission" date="2017-05" db="UniProtKB">
        <authorList>
            <consortium name="EnsemblMetazoa"/>
        </authorList>
    </citation>
    <scope>IDENTIFICATION</scope>
</reference>
<dbReference type="Pfam" id="PF00864">
    <property type="entry name" value="P2X_receptor"/>
    <property type="match status" value="1"/>
</dbReference>
<dbReference type="GO" id="GO:0005524">
    <property type="term" value="F:ATP binding"/>
    <property type="evidence" value="ECO:0007669"/>
    <property type="project" value="UniProtKB-KW"/>
</dbReference>
<feature type="disulfide bond" evidence="11">
    <location>
        <begin position="139"/>
        <end position="162"/>
    </location>
</feature>
<evidence type="ECO:0000256" key="5">
    <source>
        <dbReference type="ARBA" id="ARBA00022989"/>
    </source>
</evidence>
<name>A0A1X7VID9_AMPQE</name>